<dbReference type="EMBL" id="BAABGL010000006">
    <property type="protein sequence ID" value="GAA4389065.1"/>
    <property type="molecule type" value="Genomic_DNA"/>
</dbReference>
<dbReference type="RefSeq" id="WP_175406961.1">
    <property type="nucleotide sequence ID" value="NZ_BAABGL010000006.1"/>
</dbReference>
<keyword evidence="2" id="KW-1185">Reference proteome</keyword>
<comment type="caution">
    <text evidence="1">The sequence shown here is derived from an EMBL/GenBank/DDBJ whole genome shotgun (WGS) entry which is preliminary data.</text>
</comment>
<evidence type="ECO:0000313" key="1">
    <source>
        <dbReference type="EMBL" id="GAA4389065.1"/>
    </source>
</evidence>
<reference evidence="2" key="1">
    <citation type="journal article" date="2019" name="Int. J. Syst. Evol. Microbiol.">
        <title>The Global Catalogue of Microorganisms (GCM) 10K type strain sequencing project: providing services to taxonomists for standard genome sequencing and annotation.</title>
        <authorList>
            <consortium name="The Broad Institute Genomics Platform"/>
            <consortium name="The Broad Institute Genome Sequencing Center for Infectious Disease"/>
            <person name="Wu L."/>
            <person name="Ma J."/>
        </authorList>
    </citation>
    <scope>NUCLEOTIDE SEQUENCE [LARGE SCALE GENOMIC DNA]</scope>
    <source>
        <strain evidence="2">JCM 17808</strain>
    </source>
</reference>
<dbReference type="Proteomes" id="UP001500642">
    <property type="component" value="Unassembled WGS sequence"/>
</dbReference>
<name>A0ABP8JDE4_9MICO</name>
<protein>
    <recommendedName>
        <fullName evidence="3">Protein ImuA</fullName>
    </recommendedName>
</protein>
<gene>
    <name evidence="1" type="ORF">GCM10023167_14450</name>
</gene>
<evidence type="ECO:0008006" key="3">
    <source>
        <dbReference type="Google" id="ProtNLM"/>
    </source>
</evidence>
<sequence>MSADPVHAISALTEQLTRLPGIRTASELFAGHPPYAVDAPLRPLFQRGGLPRGEILAITGEHSFSLALAACAAATREQLWCAVLGMGEPAVAGIADFGIDLSHFVNLRTPLQDWLRVTSILVESFDILIVRPGFAPTPGDRQRLLAKVRERRMTLITLDEFPGTGERLGVRDVRWEGTARGAGRLEQCTVTVHGSRTGTHTLLLPAPSGRAEHPAPMPGAEHSVPAVGVAHPGGPVPRIHSVD</sequence>
<evidence type="ECO:0000313" key="2">
    <source>
        <dbReference type="Proteomes" id="UP001500642"/>
    </source>
</evidence>
<proteinExistence type="predicted"/>
<accession>A0ABP8JDE4</accession>
<organism evidence="1 2">
    <name type="scientific">Brevibacterium pityocampae</name>
    <dbReference type="NCBI Taxonomy" id="506594"/>
    <lineage>
        <taxon>Bacteria</taxon>
        <taxon>Bacillati</taxon>
        <taxon>Actinomycetota</taxon>
        <taxon>Actinomycetes</taxon>
        <taxon>Micrococcales</taxon>
        <taxon>Brevibacteriaceae</taxon>
        <taxon>Brevibacterium</taxon>
    </lineage>
</organism>